<evidence type="ECO:0000256" key="2">
    <source>
        <dbReference type="PROSITE-ProRule" id="PRU00335"/>
    </source>
</evidence>
<dbReference type="InterPro" id="IPR009057">
    <property type="entry name" value="Homeodomain-like_sf"/>
</dbReference>
<feature type="DNA-binding region" description="H-T-H motif" evidence="2">
    <location>
        <begin position="43"/>
        <end position="62"/>
    </location>
</feature>
<dbReference type="EMBL" id="FNJB01000001">
    <property type="protein sequence ID" value="SDN83485.1"/>
    <property type="molecule type" value="Genomic_DNA"/>
</dbReference>
<dbReference type="Gene3D" id="1.10.357.10">
    <property type="entry name" value="Tetracycline Repressor, domain 2"/>
    <property type="match status" value="1"/>
</dbReference>
<dbReference type="InterPro" id="IPR040611">
    <property type="entry name" value="AlkX_C"/>
</dbReference>
<name>A0A1H0EMC7_9PSEU</name>
<dbReference type="Proteomes" id="UP000199651">
    <property type="component" value="Unassembled WGS sequence"/>
</dbReference>
<dbReference type="Pfam" id="PF18556">
    <property type="entry name" value="TetR_C_35"/>
    <property type="match status" value="1"/>
</dbReference>
<reference evidence="5" key="1">
    <citation type="submission" date="2016-10" db="EMBL/GenBank/DDBJ databases">
        <authorList>
            <person name="Varghese N."/>
            <person name="Submissions S."/>
        </authorList>
    </citation>
    <scope>NUCLEOTIDE SEQUENCE [LARGE SCALE GENOMIC DNA]</scope>
    <source>
        <strain evidence="5">IBRC-M 10655</strain>
    </source>
</reference>
<dbReference type="PROSITE" id="PS50977">
    <property type="entry name" value="HTH_TETR_2"/>
    <property type="match status" value="1"/>
</dbReference>
<dbReference type="Pfam" id="PF00440">
    <property type="entry name" value="TetR_N"/>
    <property type="match status" value="1"/>
</dbReference>
<evidence type="ECO:0000256" key="1">
    <source>
        <dbReference type="ARBA" id="ARBA00023125"/>
    </source>
</evidence>
<dbReference type="InterPro" id="IPR050109">
    <property type="entry name" value="HTH-type_TetR-like_transc_reg"/>
</dbReference>
<organism evidence="4 5">
    <name type="scientific">Actinokineospora alba</name>
    <dbReference type="NCBI Taxonomy" id="504798"/>
    <lineage>
        <taxon>Bacteria</taxon>
        <taxon>Bacillati</taxon>
        <taxon>Actinomycetota</taxon>
        <taxon>Actinomycetes</taxon>
        <taxon>Pseudonocardiales</taxon>
        <taxon>Pseudonocardiaceae</taxon>
        <taxon>Actinokineospora</taxon>
    </lineage>
</organism>
<dbReference type="GO" id="GO:0003700">
    <property type="term" value="F:DNA-binding transcription factor activity"/>
    <property type="evidence" value="ECO:0007669"/>
    <property type="project" value="TreeGrafter"/>
</dbReference>
<feature type="domain" description="HTH tetR-type" evidence="3">
    <location>
        <begin position="20"/>
        <end position="80"/>
    </location>
</feature>
<dbReference type="PANTHER" id="PTHR30055:SF153">
    <property type="entry name" value="HTH-TYPE TRANSCRIPTIONAL REPRESSOR RV3405C"/>
    <property type="match status" value="1"/>
</dbReference>
<dbReference type="STRING" id="504798.SAMN05421871_103858"/>
<keyword evidence="1 2" id="KW-0238">DNA-binding</keyword>
<evidence type="ECO:0000313" key="5">
    <source>
        <dbReference type="Proteomes" id="UP000199651"/>
    </source>
</evidence>
<dbReference type="RefSeq" id="WP_228769556.1">
    <property type="nucleotide sequence ID" value="NZ_FNDV01000003.1"/>
</dbReference>
<evidence type="ECO:0000313" key="4">
    <source>
        <dbReference type="EMBL" id="SDN83485.1"/>
    </source>
</evidence>
<accession>A0A1H0EMC7</accession>
<gene>
    <name evidence="4" type="ORF">SAMN05192558_10111</name>
</gene>
<dbReference type="PANTHER" id="PTHR30055">
    <property type="entry name" value="HTH-TYPE TRANSCRIPTIONAL REGULATOR RUTR"/>
    <property type="match status" value="1"/>
</dbReference>
<dbReference type="GO" id="GO:0000976">
    <property type="term" value="F:transcription cis-regulatory region binding"/>
    <property type="evidence" value="ECO:0007669"/>
    <property type="project" value="TreeGrafter"/>
</dbReference>
<proteinExistence type="predicted"/>
<keyword evidence="5" id="KW-1185">Reference proteome</keyword>
<dbReference type="InterPro" id="IPR001647">
    <property type="entry name" value="HTH_TetR"/>
</dbReference>
<dbReference type="AlphaFoldDB" id="A0A1H0EMC7"/>
<dbReference type="PRINTS" id="PR00455">
    <property type="entry name" value="HTHTETR"/>
</dbReference>
<evidence type="ECO:0000259" key="3">
    <source>
        <dbReference type="PROSITE" id="PS50977"/>
    </source>
</evidence>
<dbReference type="SUPFAM" id="SSF46689">
    <property type="entry name" value="Homeodomain-like"/>
    <property type="match status" value="1"/>
</dbReference>
<sequence>MTSPDSASLLDLVTAATDTDAVGETILDAALAEMLDFGLRRTNVEVVAKRAGVSRATVYRRFETKDALVQAVLVRESRRFYTEIAEAVAALPTVAERLVEGFVVGVRHARTEPLMNRLLATDPEALLPYLTTHGYAVVAASRDFLVWQGEQVAGKLQPVENRDPAGVAEIFVRLAISFTLTPQTCIPFDTDDDIRRFATSYLAVLMREFDA</sequence>
<protein>
    <submittedName>
        <fullName evidence="4">DNA-binding transcriptional regulator, AcrR family</fullName>
    </submittedName>
</protein>